<dbReference type="GO" id="GO:0005829">
    <property type="term" value="C:cytosol"/>
    <property type="evidence" value="ECO:0007669"/>
    <property type="project" value="TreeGrafter"/>
</dbReference>
<dbReference type="PANTHER" id="PTHR47435:SF4">
    <property type="entry name" value="KELCH REPEAT PROTEIN (AFU_ORTHOLOGUE AFUA_5G12780)"/>
    <property type="match status" value="1"/>
</dbReference>
<evidence type="ECO:0000256" key="2">
    <source>
        <dbReference type="ARBA" id="ARBA00023004"/>
    </source>
</evidence>
<dbReference type="InterPro" id="IPR015915">
    <property type="entry name" value="Kelch-typ_b-propeller"/>
</dbReference>
<accession>A0AAD3GZ36</accession>
<keyword evidence="2" id="KW-0408">Iron</keyword>
<dbReference type="SUPFAM" id="SSF117281">
    <property type="entry name" value="Kelch motif"/>
    <property type="match status" value="1"/>
</dbReference>
<dbReference type="Pfam" id="PF24681">
    <property type="entry name" value="Kelch_KLHDC2_KLHL20_DRC7"/>
    <property type="match status" value="1"/>
</dbReference>
<organism evidence="3 4">
    <name type="scientific">Chaetoceros tenuissimus</name>
    <dbReference type="NCBI Taxonomy" id="426638"/>
    <lineage>
        <taxon>Eukaryota</taxon>
        <taxon>Sar</taxon>
        <taxon>Stramenopiles</taxon>
        <taxon>Ochrophyta</taxon>
        <taxon>Bacillariophyta</taxon>
        <taxon>Coscinodiscophyceae</taxon>
        <taxon>Chaetocerotophycidae</taxon>
        <taxon>Chaetocerotales</taxon>
        <taxon>Chaetocerotaceae</taxon>
        <taxon>Chaetoceros</taxon>
    </lineage>
</organism>
<dbReference type="Gene3D" id="2.120.10.80">
    <property type="entry name" value="Kelch-type beta propeller"/>
    <property type="match status" value="1"/>
</dbReference>
<dbReference type="GO" id="GO:0030234">
    <property type="term" value="F:enzyme regulator activity"/>
    <property type="evidence" value="ECO:0007669"/>
    <property type="project" value="TreeGrafter"/>
</dbReference>
<evidence type="ECO:0000313" key="3">
    <source>
        <dbReference type="EMBL" id="GFH44672.1"/>
    </source>
</evidence>
<reference evidence="3 4" key="1">
    <citation type="journal article" date="2021" name="Sci. Rep.">
        <title>The genome of the diatom Chaetoceros tenuissimus carries an ancient integrated fragment of an extant virus.</title>
        <authorList>
            <person name="Hongo Y."/>
            <person name="Kimura K."/>
            <person name="Takaki Y."/>
            <person name="Yoshida Y."/>
            <person name="Baba S."/>
            <person name="Kobayashi G."/>
            <person name="Nagasaki K."/>
            <person name="Hano T."/>
            <person name="Tomaru Y."/>
        </authorList>
    </citation>
    <scope>NUCLEOTIDE SEQUENCE [LARGE SCALE GENOMIC DNA]</scope>
    <source>
        <strain evidence="3 4">NIES-3715</strain>
    </source>
</reference>
<gene>
    <name evidence="3" type="ORF">CTEN210_01146</name>
</gene>
<dbReference type="Proteomes" id="UP001054902">
    <property type="component" value="Unassembled WGS sequence"/>
</dbReference>
<dbReference type="GO" id="GO:0019760">
    <property type="term" value="P:glucosinolate metabolic process"/>
    <property type="evidence" value="ECO:0007669"/>
    <property type="project" value="UniProtKB-ARBA"/>
</dbReference>
<keyword evidence="4" id="KW-1185">Reference proteome</keyword>
<name>A0AAD3GZ36_9STRA</name>
<sequence>MSNLMYSTLSRSSVLITSRAKRPFSSFLLSTNKSSPSQALFPHVEDSMHNRKSKLQYPIRSLSTDESANDLLKNLDFKWTKINPEPDSKYGLPCERSSHGLSILKNGSLLILHGGEQIARTPLDNSQMTWAAQQTKDGTWHWKLISTLESIGLNPPPRVAHAQAVYKDSVYLFGGRQGVAMEESALSDLWRLDCTNDTFTWHKIQPDGDDVPEARSFHQMISVGSSLYIFGGCGENGRLADLHRYDIEANTWHTLPSSSLLEGRGGANLMTFDSSKYIGVTAGFCGREANDGHLFDVAKGSWQNIGINDRLNGLRPRSVCINASFPSMDMSLIFGGEVDPSEKGHEGAGGFENDLVILDENTATYQATLVAPASSSESWPETRGWSDGDSIENGGRSAQLYVYGGLAGDDNSPKRLNDLWCLDVRKS</sequence>
<dbReference type="EMBL" id="BLLK01000020">
    <property type="protein sequence ID" value="GFH44672.1"/>
    <property type="molecule type" value="Genomic_DNA"/>
</dbReference>
<keyword evidence="1" id="KW-0677">Repeat</keyword>
<evidence type="ECO:0000313" key="4">
    <source>
        <dbReference type="Proteomes" id="UP001054902"/>
    </source>
</evidence>
<proteinExistence type="predicted"/>
<protein>
    <submittedName>
        <fullName evidence="3">Galactose oxidase</fullName>
    </submittedName>
</protein>
<comment type="caution">
    <text evidence="3">The sequence shown here is derived from an EMBL/GenBank/DDBJ whole genome shotgun (WGS) entry which is preliminary data.</text>
</comment>
<evidence type="ECO:0000256" key="1">
    <source>
        <dbReference type="ARBA" id="ARBA00022737"/>
    </source>
</evidence>
<dbReference type="AlphaFoldDB" id="A0AAD3GZ36"/>
<dbReference type="PANTHER" id="PTHR47435">
    <property type="entry name" value="KELCH REPEAT PROTEIN (AFU_ORTHOLOGUE AFUA_5G12780)"/>
    <property type="match status" value="1"/>
</dbReference>